<evidence type="ECO:0000256" key="1">
    <source>
        <dbReference type="SAM" id="MobiDB-lite"/>
    </source>
</evidence>
<evidence type="ECO:0000313" key="2">
    <source>
        <dbReference type="EMBL" id="GAA4026494.1"/>
    </source>
</evidence>
<comment type="caution">
    <text evidence="2">The sequence shown here is derived from an EMBL/GenBank/DDBJ whole genome shotgun (WGS) entry which is preliminary data.</text>
</comment>
<keyword evidence="3" id="KW-1185">Reference proteome</keyword>
<feature type="compositionally biased region" description="Polar residues" evidence="1">
    <location>
        <begin position="1"/>
        <end position="12"/>
    </location>
</feature>
<proteinExistence type="predicted"/>
<reference evidence="3" key="1">
    <citation type="journal article" date="2019" name="Int. J. Syst. Evol. Microbiol.">
        <title>The Global Catalogue of Microorganisms (GCM) 10K type strain sequencing project: providing services to taxonomists for standard genome sequencing and annotation.</title>
        <authorList>
            <consortium name="The Broad Institute Genomics Platform"/>
            <consortium name="The Broad Institute Genome Sequencing Center for Infectious Disease"/>
            <person name="Wu L."/>
            <person name="Ma J."/>
        </authorList>
    </citation>
    <scope>NUCLEOTIDE SEQUENCE [LARGE SCALE GENOMIC DNA]</scope>
    <source>
        <strain evidence="3">JCM 16924</strain>
    </source>
</reference>
<protein>
    <submittedName>
        <fullName evidence="2">Uncharacterized protein</fullName>
    </submittedName>
</protein>
<feature type="region of interest" description="Disordered" evidence="1">
    <location>
        <begin position="1"/>
        <end position="31"/>
    </location>
</feature>
<gene>
    <name evidence="2" type="ORF">GCM10022232_85120</name>
</gene>
<organism evidence="2 3">
    <name type="scientific">Streptomyces plumbiresistens</name>
    <dbReference type="NCBI Taxonomy" id="511811"/>
    <lineage>
        <taxon>Bacteria</taxon>
        <taxon>Bacillati</taxon>
        <taxon>Actinomycetota</taxon>
        <taxon>Actinomycetes</taxon>
        <taxon>Kitasatosporales</taxon>
        <taxon>Streptomycetaceae</taxon>
        <taxon>Streptomyces</taxon>
    </lineage>
</organism>
<sequence length="531" mass="57050">MAGQPTVATHTGMTGRLGRPAGGLPPPRAAGIPEIAHLRGVESPVAQSLSPGFRVEARVVRSGLCGSIQQFKGAFDAMMPSYRVVRGAGGQVGALVGLPADMAVVGDRPTTRPYTLGPCRDRASVPAAKHVQVNGLGVGTTLLAMTTSAADYDWLPDHQLHVVPTLAHVDRLIDHVTRIVHDYTDQGPLTLTEVVHDDRAHIKVTAIAPIPELMPRLVADALTQLRAALEHTLYAEVEHLLQRPLTDQEARCIEMPACTEPARFDTWLAHGRRSQLGPLAAGAVLAERIRVLQPFQRRDFDNHPLRLLAEHTNLAKHRTPAVAAVRLGAVYPDRQHPDLTVALPLERNPQPGHGLRLQPGAVLASGPRNARIEFSIVPPVCLQRPHTGVWNIAVKELGYLEDWVRTTAIPILVTGSRQSPPIPPQLDIAIGHSDLRRALLSAGTTPATERGTLSIQATQARRALPEILSMPPVGAQPETVRAWVSSLDDVTVVRTMAHIAGVNSDPTALLHYLDELSAAADAYQSTLGASS</sequence>
<name>A0ABP7TJI2_9ACTN</name>
<dbReference type="EMBL" id="BAAAZX010000040">
    <property type="protein sequence ID" value="GAA4026494.1"/>
    <property type="molecule type" value="Genomic_DNA"/>
</dbReference>
<evidence type="ECO:0000313" key="3">
    <source>
        <dbReference type="Proteomes" id="UP001500456"/>
    </source>
</evidence>
<accession>A0ABP7TJI2</accession>
<dbReference type="Proteomes" id="UP001500456">
    <property type="component" value="Unassembled WGS sequence"/>
</dbReference>